<evidence type="ECO:0000256" key="5">
    <source>
        <dbReference type="ARBA" id="ARBA00023065"/>
    </source>
</evidence>
<gene>
    <name evidence="8" type="primary">mntP</name>
    <name evidence="9" type="ORF">E7027_01060</name>
</gene>
<feature type="transmembrane region" description="Helical" evidence="8">
    <location>
        <begin position="106"/>
        <end position="126"/>
    </location>
</feature>
<evidence type="ECO:0000256" key="6">
    <source>
        <dbReference type="ARBA" id="ARBA00023136"/>
    </source>
</evidence>
<protein>
    <recommendedName>
        <fullName evidence="8">Putative manganese efflux pump MntP</fullName>
    </recommendedName>
</protein>
<proteinExistence type="inferred from homology"/>
<evidence type="ECO:0000256" key="4">
    <source>
        <dbReference type="ARBA" id="ARBA00022989"/>
    </source>
</evidence>
<dbReference type="PANTHER" id="PTHR35529:SF1">
    <property type="entry name" value="MANGANESE EFFLUX PUMP MNTP-RELATED"/>
    <property type="match status" value="1"/>
</dbReference>
<keyword evidence="1 8" id="KW-0813">Transport</keyword>
<keyword evidence="4 8" id="KW-1133">Transmembrane helix</keyword>
<dbReference type="Pfam" id="PF02659">
    <property type="entry name" value="Mntp"/>
    <property type="match status" value="1"/>
</dbReference>
<dbReference type="InterPro" id="IPR003810">
    <property type="entry name" value="Mntp/YtaF"/>
</dbReference>
<dbReference type="AlphaFoldDB" id="A0A928DMY9"/>
<evidence type="ECO:0000256" key="7">
    <source>
        <dbReference type="ARBA" id="ARBA00023211"/>
    </source>
</evidence>
<feature type="transmembrane region" description="Helical" evidence="8">
    <location>
        <begin position="163"/>
        <end position="181"/>
    </location>
</feature>
<comment type="similarity">
    <text evidence="8">Belongs to the MntP (TC 9.B.29) family.</text>
</comment>
<evidence type="ECO:0000256" key="3">
    <source>
        <dbReference type="ARBA" id="ARBA00022692"/>
    </source>
</evidence>
<keyword evidence="7 8" id="KW-0464">Manganese</keyword>
<keyword evidence="6 8" id="KW-0472">Membrane</keyword>
<evidence type="ECO:0000256" key="2">
    <source>
        <dbReference type="ARBA" id="ARBA00022475"/>
    </source>
</evidence>
<comment type="subcellular location">
    <subcellularLocation>
        <location evidence="8">Cell membrane</location>
        <topology evidence="8">Multi-pass membrane protein</topology>
    </subcellularLocation>
</comment>
<comment type="caution">
    <text evidence="9">The sequence shown here is derived from an EMBL/GenBank/DDBJ whole genome shotgun (WGS) entry which is preliminary data.</text>
</comment>
<feature type="transmembrane region" description="Helical" evidence="8">
    <location>
        <begin position="132"/>
        <end position="156"/>
    </location>
</feature>
<keyword evidence="2 8" id="KW-1003">Cell membrane</keyword>
<feature type="transmembrane region" description="Helical" evidence="8">
    <location>
        <begin position="71"/>
        <end position="86"/>
    </location>
</feature>
<comment type="function">
    <text evidence="8">Probably functions as a manganese efflux pump.</text>
</comment>
<dbReference type="GO" id="GO:0005384">
    <property type="term" value="F:manganese ion transmembrane transporter activity"/>
    <property type="evidence" value="ECO:0007669"/>
    <property type="project" value="UniProtKB-UniRule"/>
</dbReference>
<dbReference type="InterPro" id="IPR022929">
    <property type="entry name" value="Put_MntP"/>
</dbReference>
<evidence type="ECO:0000313" key="9">
    <source>
        <dbReference type="EMBL" id="MBE6420727.1"/>
    </source>
</evidence>
<name>A0A928DMY9_9BACT</name>
<feature type="transmembrane region" description="Helical" evidence="8">
    <location>
        <begin position="40"/>
        <end position="59"/>
    </location>
</feature>
<accession>A0A928DMY9</accession>
<evidence type="ECO:0000256" key="1">
    <source>
        <dbReference type="ARBA" id="ARBA00022448"/>
    </source>
</evidence>
<organism evidence="9 10">
    <name type="scientific">Candidatus Avelusimicrobium gallicola</name>
    <dbReference type="NCBI Taxonomy" id="2562704"/>
    <lineage>
        <taxon>Bacteria</taxon>
        <taxon>Pseudomonadati</taxon>
        <taxon>Elusimicrobiota</taxon>
        <taxon>Elusimicrobia</taxon>
        <taxon>Elusimicrobiales</taxon>
        <taxon>Elusimicrobiaceae</taxon>
        <taxon>Candidatus Avelusimicrobium</taxon>
    </lineage>
</organism>
<dbReference type="EMBL" id="SUVG01000001">
    <property type="protein sequence ID" value="MBE6420727.1"/>
    <property type="molecule type" value="Genomic_DNA"/>
</dbReference>
<sequence length="187" mass="20387">MNILSSLLVALGLSMDNFAVTIATGCCYRKKIPTSYVVKVSCLFSFAHFVMFSLGWLLGTEAGKYLRTLDHWLAFGILLFIGCKMIKEAFSKEEEEKCVLHSFKTLCVLAFATSVDALLVGMGLAFSAFSFWLTIGALVASVFVTSWTGFYLGAWLGRKFGKVVETFGGVILIGIGVKLLLEGFGIC</sequence>
<reference evidence="9" key="1">
    <citation type="submission" date="2019-04" db="EMBL/GenBank/DDBJ databases">
        <title>Evolution of Biomass-Degrading Anaerobic Consortia Revealed by Metagenomics.</title>
        <authorList>
            <person name="Peng X."/>
        </authorList>
    </citation>
    <scope>NUCLEOTIDE SEQUENCE</scope>
    <source>
        <strain evidence="9">SIG66</strain>
    </source>
</reference>
<keyword evidence="5 8" id="KW-0406">Ion transport</keyword>
<evidence type="ECO:0000256" key="8">
    <source>
        <dbReference type="HAMAP-Rule" id="MF_01521"/>
    </source>
</evidence>
<evidence type="ECO:0000313" key="10">
    <source>
        <dbReference type="Proteomes" id="UP000725649"/>
    </source>
</evidence>
<keyword evidence="3 8" id="KW-0812">Transmembrane</keyword>
<dbReference type="HAMAP" id="MF_01521">
    <property type="entry name" value="MntP_pump"/>
    <property type="match status" value="1"/>
</dbReference>
<dbReference type="GO" id="GO:0005886">
    <property type="term" value="C:plasma membrane"/>
    <property type="evidence" value="ECO:0007669"/>
    <property type="project" value="UniProtKB-SubCell"/>
</dbReference>
<dbReference type="PANTHER" id="PTHR35529">
    <property type="entry name" value="MANGANESE EFFLUX PUMP MNTP-RELATED"/>
    <property type="match status" value="1"/>
</dbReference>
<dbReference type="Proteomes" id="UP000725649">
    <property type="component" value="Unassembled WGS sequence"/>
</dbReference>